<evidence type="ECO:0000256" key="12">
    <source>
        <dbReference type="RuleBase" id="RU000605"/>
    </source>
</evidence>
<dbReference type="InterPro" id="IPR035904">
    <property type="entry name" value="Chorismate_synth_AroC_sf"/>
</dbReference>
<name>A0A069RCK0_PEPLI</name>
<evidence type="ECO:0000256" key="3">
    <source>
        <dbReference type="ARBA" id="ARBA00013036"/>
    </source>
</evidence>
<keyword evidence="14" id="KW-1185">Reference proteome</keyword>
<comment type="function">
    <text evidence="11">Catalyzes the anti-1,4-elimination of the C-3 phosphate and the C-6 proR hydrogen from 5-enolpyruvylshikimate-3-phosphate (EPSP) to yield chorismate, which is the branch point compound that serves as the starting substrate for the three terminal pathways of aromatic amino acid biosynthesis. This reaction introduces a second double bond into the aromatic ring system.</text>
</comment>
<feature type="binding site" evidence="11">
    <location>
        <position position="47"/>
    </location>
    <ligand>
        <name>NADP(+)</name>
        <dbReference type="ChEBI" id="CHEBI:58349"/>
    </ligand>
</feature>
<dbReference type="Gene3D" id="3.60.150.10">
    <property type="entry name" value="Chorismate synthase AroC"/>
    <property type="match status" value="1"/>
</dbReference>
<dbReference type="NCBIfam" id="NF003793">
    <property type="entry name" value="PRK05382.1"/>
    <property type="match status" value="1"/>
</dbReference>
<evidence type="ECO:0000256" key="5">
    <source>
        <dbReference type="ARBA" id="ARBA00022630"/>
    </source>
</evidence>
<dbReference type="EC" id="4.2.3.5" evidence="3 11"/>
<comment type="catalytic activity">
    <reaction evidence="11 12">
        <text>5-O-(1-carboxyvinyl)-3-phosphoshikimate = chorismate + phosphate</text>
        <dbReference type="Rhea" id="RHEA:21020"/>
        <dbReference type="ChEBI" id="CHEBI:29748"/>
        <dbReference type="ChEBI" id="CHEBI:43474"/>
        <dbReference type="ChEBI" id="CHEBI:57701"/>
        <dbReference type="EC" id="4.2.3.5"/>
    </reaction>
</comment>
<dbReference type="InterPro" id="IPR000453">
    <property type="entry name" value="Chorismate_synth"/>
</dbReference>
<proteinExistence type="inferred from homology"/>
<dbReference type="PROSITE" id="PS00788">
    <property type="entry name" value="CHORISMATE_SYNTHASE_2"/>
    <property type="match status" value="1"/>
</dbReference>
<evidence type="ECO:0000256" key="2">
    <source>
        <dbReference type="ARBA" id="ARBA00008014"/>
    </source>
</evidence>
<dbReference type="UniPathway" id="UPA00053">
    <property type="reaction ID" value="UER00090"/>
</dbReference>
<dbReference type="GO" id="GO:0005829">
    <property type="term" value="C:cytosol"/>
    <property type="evidence" value="ECO:0007669"/>
    <property type="project" value="TreeGrafter"/>
</dbReference>
<feature type="binding site" evidence="11">
    <location>
        <position position="53"/>
    </location>
    <ligand>
        <name>NADP(+)</name>
        <dbReference type="ChEBI" id="CHEBI:58349"/>
    </ligand>
</feature>
<evidence type="ECO:0000256" key="4">
    <source>
        <dbReference type="ARBA" id="ARBA00022605"/>
    </source>
</evidence>
<gene>
    <name evidence="11 13" type="primary">aroC</name>
    <name evidence="13" type="ORF">CLIT_17c00210</name>
</gene>
<evidence type="ECO:0000256" key="9">
    <source>
        <dbReference type="ARBA" id="ARBA00023141"/>
    </source>
</evidence>
<dbReference type="PIRSF" id="PIRSF001456">
    <property type="entry name" value="Chorismate_synth"/>
    <property type="match status" value="1"/>
</dbReference>
<dbReference type="GO" id="GO:0009073">
    <property type="term" value="P:aromatic amino acid family biosynthetic process"/>
    <property type="evidence" value="ECO:0007669"/>
    <property type="project" value="UniProtKB-KW"/>
</dbReference>
<comment type="caution">
    <text evidence="11">Lacks conserved residue(s) required for the propagation of feature annotation.</text>
</comment>
<comment type="cofactor">
    <cofactor evidence="11 12">
        <name>FMNH2</name>
        <dbReference type="ChEBI" id="CHEBI:57618"/>
    </cofactor>
    <text evidence="11 12">Reduced FMN (FMNH(2)).</text>
</comment>
<feature type="binding site" evidence="11">
    <location>
        <position position="331"/>
    </location>
    <ligand>
        <name>FMN</name>
        <dbReference type="ChEBI" id="CHEBI:58210"/>
    </ligand>
</feature>
<dbReference type="PANTHER" id="PTHR21085">
    <property type="entry name" value="CHORISMATE SYNTHASE"/>
    <property type="match status" value="1"/>
</dbReference>
<feature type="binding site" evidence="11">
    <location>
        <position position="289"/>
    </location>
    <ligand>
        <name>FMN</name>
        <dbReference type="ChEBI" id="CHEBI:58210"/>
    </ligand>
</feature>
<dbReference type="Pfam" id="PF01264">
    <property type="entry name" value="Chorismate_synt"/>
    <property type="match status" value="1"/>
</dbReference>
<evidence type="ECO:0000256" key="8">
    <source>
        <dbReference type="ARBA" id="ARBA00022857"/>
    </source>
</evidence>
<comment type="pathway">
    <text evidence="1 11 12">Metabolic intermediate biosynthesis; chorismate biosynthesis; chorismate from D-erythrose 4-phosphate and phosphoenolpyruvate: step 7/7.</text>
</comment>
<keyword evidence="5 11" id="KW-0285">Flavoprotein</keyword>
<accession>A0A069RCK0</accession>
<protein>
    <recommendedName>
        <fullName evidence="3 11">Chorismate synthase</fullName>
        <shortName evidence="11">CS</shortName>
        <ecNumber evidence="3 11">4.2.3.5</ecNumber>
    </recommendedName>
    <alternativeName>
        <fullName evidence="11">5-enolpyruvylshikimate-3-phosphate phospholyase</fullName>
    </alternativeName>
</protein>
<comment type="similarity">
    <text evidence="2 11 12">Belongs to the chorismate synthase family.</text>
</comment>
<dbReference type="STRING" id="1121324.CLIT_17c00210"/>
<dbReference type="GO" id="GO:0008652">
    <property type="term" value="P:amino acid biosynthetic process"/>
    <property type="evidence" value="ECO:0007669"/>
    <property type="project" value="UniProtKB-KW"/>
</dbReference>
<comment type="subunit">
    <text evidence="11">Homotetramer.</text>
</comment>
<organism evidence="13 14">
    <name type="scientific">Peptoclostridium litorale DSM 5388</name>
    <dbReference type="NCBI Taxonomy" id="1121324"/>
    <lineage>
        <taxon>Bacteria</taxon>
        <taxon>Bacillati</taxon>
        <taxon>Bacillota</taxon>
        <taxon>Clostridia</taxon>
        <taxon>Peptostreptococcales</taxon>
        <taxon>Peptoclostridiaceae</taxon>
        <taxon>Peptoclostridium</taxon>
    </lineage>
</organism>
<dbReference type="InterPro" id="IPR020541">
    <property type="entry name" value="Chorismate_synthase_CS"/>
</dbReference>
<dbReference type="GO" id="GO:0004107">
    <property type="term" value="F:chorismate synthase activity"/>
    <property type="evidence" value="ECO:0007669"/>
    <property type="project" value="UniProtKB-UniRule"/>
</dbReference>
<keyword evidence="4 11" id="KW-0028">Amino-acid biosynthesis</keyword>
<dbReference type="PANTHER" id="PTHR21085:SF0">
    <property type="entry name" value="CHORISMATE SYNTHASE"/>
    <property type="match status" value="1"/>
</dbReference>
<evidence type="ECO:0000256" key="10">
    <source>
        <dbReference type="ARBA" id="ARBA00023239"/>
    </source>
</evidence>
<dbReference type="SUPFAM" id="SSF103263">
    <property type="entry name" value="Chorismate synthase, AroC"/>
    <property type="match status" value="1"/>
</dbReference>
<dbReference type="RefSeq" id="WP_038266811.1">
    <property type="nucleotide sequence ID" value="NZ_FSRH01000021.1"/>
</dbReference>
<feature type="binding site" evidence="11">
    <location>
        <begin position="125"/>
        <end position="127"/>
    </location>
    <ligand>
        <name>FMN</name>
        <dbReference type="ChEBI" id="CHEBI:58210"/>
    </ligand>
</feature>
<dbReference type="GO" id="GO:0010181">
    <property type="term" value="F:FMN binding"/>
    <property type="evidence" value="ECO:0007669"/>
    <property type="project" value="TreeGrafter"/>
</dbReference>
<evidence type="ECO:0000256" key="6">
    <source>
        <dbReference type="ARBA" id="ARBA00022643"/>
    </source>
</evidence>
<evidence type="ECO:0000256" key="7">
    <source>
        <dbReference type="ARBA" id="ARBA00022827"/>
    </source>
</evidence>
<dbReference type="HAMAP" id="MF_00300">
    <property type="entry name" value="Chorismate_synth"/>
    <property type="match status" value="1"/>
</dbReference>
<dbReference type="GO" id="GO:0009423">
    <property type="term" value="P:chorismate biosynthetic process"/>
    <property type="evidence" value="ECO:0007669"/>
    <property type="project" value="UniProtKB-UniRule"/>
</dbReference>
<feature type="binding site" evidence="11">
    <location>
        <begin position="304"/>
        <end position="308"/>
    </location>
    <ligand>
        <name>FMN</name>
        <dbReference type="ChEBI" id="CHEBI:58210"/>
    </ligand>
</feature>
<dbReference type="PROSITE" id="PS00787">
    <property type="entry name" value="CHORISMATE_SYNTHASE_1"/>
    <property type="match status" value="1"/>
</dbReference>
<evidence type="ECO:0000256" key="1">
    <source>
        <dbReference type="ARBA" id="ARBA00005044"/>
    </source>
</evidence>
<evidence type="ECO:0000256" key="11">
    <source>
        <dbReference type="HAMAP-Rule" id="MF_00300"/>
    </source>
</evidence>
<dbReference type="AlphaFoldDB" id="A0A069RCK0"/>
<keyword evidence="6 11" id="KW-0288">FMN</keyword>
<dbReference type="NCBIfam" id="TIGR00033">
    <property type="entry name" value="aroC"/>
    <property type="match status" value="1"/>
</dbReference>
<sequence length="363" mass="39032">MSATWGRNFKISIFGESHGTAIGAVIDGLPGGVELDIDNIKMHMKRRAPGKNKLSTPRAEGDEFEILSGYFNGKTTGTPLAVMIRNKDRRSNDYEKTKSMLRPGHADYTGMVRYGGFNDYRGGGHFSGRLTAPVVFAGAIAQQILQGMGISVMAHVKSIGSVKDDDFCFENIDPEIAQGLKAMEIPVLDNAKADLMRQEIIKAKDDLDSVGGVIECAVTGVRAGVGDPFFDSVESNIAHIMFSVPAVKGIEFGAGFDISNMKGSQANDEPYIKDGKILHRKNNNGGIVGGITNGMPIVFKAAIKPTPSIGRPQSSVDIEKMSEVELEIEGRHDPCIVQRAIPVIEAGAAIAALDMIMERGECF</sequence>
<keyword evidence="9 11" id="KW-0057">Aromatic amino acid biosynthesis</keyword>
<dbReference type="OrthoDB" id="9771806at2"/>
<comment type="caution">
    <text evidence="13">The sequence shown here is derived from an EMBL/GenBank/DDBJ whole genome shotgun (WGS) entry which is preliminary data.</text>
</comment>
<evidence type="ECO:0000313" key="14">
    <source>
        <dbReference type="Proteomes" id="UP000027946"/>
    </source>
</evidence>
<reference evidence="13 14" key="1">
    <citation type="submission" date="2014-03" db="EMBL/GenBank/DDBJ databases">
        <title>Genome sequence of Clostridium litorale W6, DSM 5388.</title>
        <authorList>
            <person name="Poehlein A."/>
            <person name="Jagirdar A."/>
            <person name="Khonsari B."/>
            <person name="Chibani C.M."/>
            <person name="Gutierrez Gutierrez D.A."/>
            <person name="Davydova E."/>
            <person name="Alghaithi H.S."/>
            <person name="Nair K.P."/>
            <person name="Dhamotharan K."/>
            <person name="Chandran L."/>
            <person name="G W."/>
            <person name="Daniel R."/>
        </authorList>
    </citation>
    <scope>NUCLEOTIDE SEQUENCE [LARGE SCALE GENOMIC DNA]</scope>
    <source>
        <strain evidence="13 14">W6</strain>
    </source>
</reference>
<keyword evidence="8 11" id="KW-0521">NADP</keyword>
<dbReference type="eggNOG" id="COG0082">
    <property type="taxonomic scope" value="Bacteria"/>
</dbReference>
<keyword evidence="10 11" id="KW-0456">Lyase</keyword>
<keyword evidence="7 11" id="KW-0274">FAD</keyword>
<evidence type="ECO:0000313" key="13">
    <source>
        <dbReference type="EMBL" id="KDR94493.1"/>
    </source>
</evidence>
<dbReference type="CDD" id="cd07304">
    <property type="entry name" value="Chorismate_synthase"/>
    <property type="match status" value="1"/>
</dbReference>
<dbReference type="Proteomes" id="UP000027946">
    <property type="component" value="Unassembled WGS sequence"/>
</dbReference>
<dbReference type="EMBL" id="JJMM01000017">
    <property type="protein sequence ID" value="KDR94493.1"/>
    <property type="molecule type" value="Genomic_DNA"/>
</dbReference>